<dbReference type="EMBL" id="OZ037946">
    <property type="protein sequence ID" value="CAL1703491.1"/>
    <property type="molecule type" value="Genomic_DNA"/>
</dbReference>
<keyword evidence="8 10" id="KW-0539">Nucleus</keyword>
<feature type="domain" description="Mediator complex subunit Med13 C-terminal" evidence="12">
    <location>
        <begin position="1334"/>
        <end position="1550"/>
    </location>
</feature>
<sequence length="1645" mass="179780">MTTKYHSIPPDSTGASALAQFPPDISLESPVLGSVITLPEDPLISYAVYTLTPPALGTSSDPFCVVEQARKRLVRDNHSRSLVDSLLPSVHVRKEQAVLYVFALGSTHGTRDIASRLKELVLDGLTVTESFTFTPSGLYPCSTTCASLSGPCSTCLSQDVLSSLSSPQANSGFKSSAATLLPRHPLRRPFTQFIEAIRDRLIDDVSRASAKPSSSGCPRLAVRLRDGFLLFPIHPTSEWGTGWEHFSTERPLMYCHLDINLSRKSSTSARLLIHPILQPTYHLPLGRTLPMPAGTPILLLPYGTPAYYLNIYNGPTNALIIQFDEALAGLGTGEWKDMYQNRTSSSHQSLHTPRFVIAWLAVQNKQGEEKGLPIIWPASLCLSYIPHAPSLHSRSTLRHLPELPSQLQASPPPPAPYVPLSLLQKDMKQTERSSSVAAMSSTGNAPRSSIPASPSIGRRTSSPMPKRIAPLPPERSYHLSYSPTTDSLRAFKALTLSSTAGDLPTVASEVSGYVEAVARERERERERMKKEKEKEFKMSGATPSKVQSIIPIPIPTARSPTPVVNPYPASALDGNRMHSHTPQAQTASESPTELLPAADIFGDLPSQDTSMPMDVDFDVSVADVPPPVAPQPIPVTDPISNNFDPYNTFDSGWPQPQNDFLNMNMNMDYGMGFNMNIGSMGNGATAAGPATTNFGLDDDFDAFTDDDFKFFDNPSATNAEPPTSAIDGALSMFSGFTPGASSLQVGFSPPVISESTSFSYMAPISTTLNQSQPSPWIPSSFRDVLSPTEAPQTLPHMPSPVKTPISQSVPSTPAVQLSDQYVPLLANRRKSGQFVSGSEVFEPIPFATSHSAADNKYVTGKFALPSPPDEEDRTEEIVSRRSSVSAPVSGWKVRYKNITDPGVGIVRKLIGSKRKAPAQGGRQSKLSTSWEREHEEWTSSSPTAVDADETKTDSDMDDEPWGEDDETAHSISRPITPPPPYVPLGPTLLQTYFHHSRLLPLSRPLLPQSVPDSTTNNTSAPLSVPTPVSPAAVFGAASEKTKSLEAAVQILVKEVTENRLLAHAWNACAMARLQTVKLPSDVWQVDVRRTVELCADVKETRSPVDLQCLFSGFANSGSTSATIQSLKPPILSLAKSESVIQVLPTALLFWEKLGLCPRAGEKNVTAFVFFDSRGVVNERQAADWLAKVSAAYKARRLGTHTPGEAQACSAEGVVPVQFESFRKMLVAFIESLPHPDEHLVFYVAAPPAILNLTSPVLRQVLSAVKRGLKSHLGPRIVFHFVPEDLILDGIGTFNQSSLDSLVDAVYNRILRPVDRVLSQTLFADAENVRSYFQDPMFTIARPPQQNVKFIRESHTSSLDVLERHSMLHVGYQVTPDGKWLLAACIDQRGEAHDLKAWLAPDDADEHFAISNVWSFALAFATKASLEWRIVVSKFGPVLEKELDAWIDHLDSAIPNANDLPPMQVFVLSAEDAIWTFLARDDDLLDTRPTSPNRSGKHPPGTILRDVSSTTFALFASEHPPPYRRPSLASFPQQPYIAEAEAAADDTEDHFMTCSLASSTLLHVPAATDYANISMLHLHLFHIAHSSNSSYNLGHDDTMRDITRNFYELSELAKARWGTEKPTLPFHLATLETMKMVLDRGDAIME</sequence>
<keyword evidence="4 10" id="KW-0678">Repressor</keyword>
<feature type="compositionally biased region" description="Basic and acidic residues" evidence="11">
    <location>
        <begin position="521"/>
        <end position="537"/>
    </location>
</feature>
<evidence type="ECO:0000256" key="11">
    <source>
        <dbReference type="SAM" id="MobiDB-lite"/>
    </source>
</evidence>
<comment type="subcellular location">
    <subcellularLocation>
        <location evidence="1 10">Nucleus</location>
    </subcellularLocation>
</comment>
<evidence type="ECO:0000256" key="9">
    <source>
        <dbReference type="ARBA" id="ARBA00032008"/>
    </source>
</evidence>
<name>A0ABP1D6L4_9APHY</name>
<keyword evidence="5 10" id="KW-0805">Transcription regulation</keyword>
<evidence type="ECO:0000256" key="8">
    <source>
        <dbReference type="ARBA" id="ARBA00023242"/>
    </source>
</evidence>
<dbReference type="InterPro" id="IPR051139">
    <property type="entry name" value="Mediator_complx_sub13"/>
</dbReference>
<evidence type="ECO:0000256" key="1">
    <source>
        <dbReference type="ARBA" id="ARBA00004123"/>
    </source>
</evidence>
<proteinExistence type="inferred from homology"/>
<protein>
    <recommendedName>
        <fullName evidence="3 10">Mediator of RNA polymerase II transcription subunit 13</fullName>
    </recommendedName>
    <alternativeName>
        <fullName evidence="9 10">Mediator complex subunit 13</fullName>
    </alternativeName>
</protein>
<gene>
    <name evidence="14" type="ORF">GFSPODELE1_LOCUS4606</name>
</gene>
<keyword evidence="7 10" id="KW-0804">Transcription</keyword>
<comment type="subunit">
    <text evidence="10">Component of the SRB8-11 complex, which itself associates with the Mediator complex.</text>
</comment>
<evidence type="ECO:0000256" key="6">
    <source>
        <dbReference type="ARBA" id="ARBA00023159"/>
    </source>
</evidence>
<feature type="region of interest" description="Disordered" evidence="11">
    <location>
        <begin position="912"/>
        <end position="979"/>
    </location>
</feature>
<keyword evidence="6 10" id="KW-0010">Activator</keyword>
<evidence type="ECO:0000313" key="14">
    <source>
        <dbReference type="EMBL" id="CAL1703491.1"/>
    </source>
</evidence>
<evidence type="ECO:0000256" key="7">
    <source>
        <dbReference type="ARBA" id="ARBA00023163"/>
    </source>
</evidence>
<feature type="domain" description="Mediator complex subunit Med13 C-terminal" evidence="12">
    <location>
        <begin position="1554"/>
        <end position="1630"/>
    </location>
</feature>
<dbReference type="Pfam" id="PF06333">
    <property type="entry name" value="Med13_C"/>
    <property type="match status" value="2"/>
</dbReference>
<dbReference type="InterPro" id="IPR021643">
    <property type="entry name" value="Mediator_Med13_N"/>
</dbReference>
<evidence type="ECO:0000256" key="3">
    <source>
        <dbReference type="ARBA" id="ARBA00019618"/>
    </source>
</evidence>
<feature type="compositionally biased region" description="Low complexity" evidence="11">
    <location>
        <begin position="445"/>
        <end position="459"/>
    </location>
</feature>
<evidence type="ECO:0000256" key="5">
    <source>
        <dbReference type="ARBA" id="ARBA00023015"/>
    </source>
</evidence>
<dbReference type="PANTHER" id="PTHR48249">
    <property type="entry name" value="MEDIATOR OF RNA POLYMERASE II TRANSCRIPTION SUBUNIT 13"/>
    <property type="match status" value="1"/>
</dbReference>
<evidence type="ECO:0000259" key="12">
    <source>
        <dbReference type="Pfam" id="PF06333"/>
    </source>
</evidence>
<organism evidence="14 15">
    <name type="scientific">Somion occarium</name>
    <dbReference type="NCBI Taxonomy" id="3059160"/>
    <lineage>
        <taxon>Eukaryota</taxon>
        <taxon>Fungi</taxon>
        <taxon>Dikarya</taxon>
        <taxon>Basidiomycota</taxon>
        <taxon>Agaricomycotina</taxon>
        <taxon>Agaricomycetes</taxon>
        <taxon>Polyporales</taxon>
        <taxon>Cerrenaceae</taxon>
        <taxon>Somion</taxon>
    </lineage>
</organism>
<feature type="compositionally biased region" description="Acidic residues" evidence="11">
    <location>
        <begin position="955"/>
        <end position="966"/>
    </location>
</feature>
<comment type="function">
    <text evidence="10">Component of the SRB8-11 complex. The SRB8-11 complex is a regulatory module of the Mediator complex which is itself involved in regulation of basal and activated RNA polymerase II-dependent transcription. The SRB8-11 complex may be involved in the transcriptional repression of a subset of genes regulated by Mediator. It may inhibit the association of the Mediator complex with RNA polymerase II to form the holoenzyme complex.</text>
</comment>
<dbReference type="Pfam" id="PF11597">
    <property type="entry name" value="Med13_N"/>
    <property type="match status" value="1"/>
</dbReference>
<evidence type="ECO:0000256" key="4">
    <source>
        <dbReference type="ARBA" id="ARBA00022491"/>
    </source>
</evidence>
<keyword evidence="15" id="KW-1185">Reference proteome</keyword>
<dbReference type="InterPro" id="IPR009401">
    <property type="entry name" value="Med13_C"/>
</dbReference>
<evidence type="ECO:0000313" key="15">
    <source>
        <dbReference type="Proteomes" id="UP001497453"/>
    </source>
</evidence>
<feature type="region of interest" description="Disordered" evidence="11">
    <location>
        <begin position="521"/>
        <end position="544"/>
    </location>
</feature>
<evidence type="ECO:0000259" key="13">
    <source>
        <dbReference type="Pfam" id="PF11597"/>
    </source>
</evidence>
<dbReference type="Proteomes" id="UP001497453">
    <property type="component" value="Chromosome 3"/>
</dbReference>
<accession>A0ABP1D6L4</accession>
<comment type="similarity">
    <text evidence="2 10">Belongs to the Mediator complex subunit 13 family.</text>
</comment>
<reference evidence="15" key="1">
    <citation type="submission" date="2024-04" db="EMBL/GenBank/DDBJ databases">
        <authorList>
            <person name="Shaw F."/>
            <person name="Minotto A."/>
        </authorList>
    </citation>
    <scope>NUCLEOTIDE SEQUENCE [LARGE SCALE GENOMIC DNA]</scope>
</reference>
<feature type="region of interest" description="Disordered" evidence="11">
    <location>
        <begin position="428"/>
        <end position="480"/>
    </location>
</feature>
<evidence type="ECO:0000256" key="2">
    <source>
        <dbReference type="ARBA" id="ARBA00009354"/>
    </source>
</evidence>
<evidence type="ECO:0000256" key="10">
    <source>
        <dbReference type="RuleBase" id="RU364134"/>
    </source>
</evidence>
<dbReference type="PANTHER" id="PTHR48249:SF3">
    <property type="entry name" value="MEDIATOR OF RNA POLYMERASE II TRANSCRIPTION SUBUNIT 13"/>
    <property type="match status" value="1"/>
</dbReference>
<feature type="domain" description="Mediator complex subunit Med13 N-terminal" evidence="13">
    <location>
        <begin position="29"/>
        <end position="385"/>
    </location>
</feature>
<feature type="compositionally biased region" description="Polar residues" evidence="11">
    <location>
        <begin position="432"/>
        <end position="444"/>
    </location>
</feature>